<dbReference type="Pfam" id="PF01381">
    <property type="entry name" value="HTH_3"/>
    <property type="match status" value="1"/>
</dbReference>
<dbReference type="PANTHER" id="PTHR40661">
    <property type="match status" value="1"/>
</dbReference>
<accession>A0A1T4JRA8</accession>
<dbReference type="STRING" id="180163.SAMN02745174_00010"/>
<dbReference type="Gene3D" id="1.10.260.40">
    <property type="entry name" value="lambda repressor-like DNA-binding domains"/>
    <property type="match status" value="1"/>
</dbReference>
<dbReference type="InterPro" id="IPR010982">
    <property type="entry name" value="Lambda_DNA-bd_dom_sf"/>
</dbReference>
<name>A0A1T4JRA8_9FUSO</name>
<dbReference type="GO" id="GO:0003677">
    <property type="term" value="F:DNA binding"/>
    <property type="evidence" value="ECO:0007669"/>
    <property type="project" value="UniProtKB-KW"/>
</dbReference>
<dbReference type="CDD" id="cd00093">
    <property type="entry name" value="HTH_XRE"/>
    <property type="match status" value="1"/>
</dbReference>
<dbReference type="SMART" id="SM00530">
    <property type="entry name" value="HTH_XRE"/>
    <property type="match status" value="1"/>
</dbReference>
<dbReference type="PANTHER" id="PTHR40661:SF3">
    <property type="entry name" value="FELS-1 PROPHAGE TRANSCRIPTIONAL REGULATOR"/>
    <property type="match status" value="1"/>
</dbReference>
<gene>
    <name evidence="5" type="ORF">SAMN02745174_00010</name>
</gene>
<evidence type="ECO:0000256" key="1">
    <source>
        <dbReference type="ARBA" id="ARBA00023015"/>
    </source>
</evidence>
<evidence type="ECO:0000256" key="3">
    <source>
        <dbReference type="ARBA" id="ARBA00023163"/>
    </source>
</evidence>
<evidence type="ECO:0000313" key="6">
    <source>
        <dbReference type="Proteomes" id="UP000191153"/>
    </source>
</evidence>
<keyword evidence="2" id="KW-0238">DNA-binding</keyword>
<dbReference type="SUPFAM" id="SSF51306">
    <property type="entry name" value="LexA/Signal peptidase"/>
    <property type="match status" value="1"/>
</dbReference>
<dbReference type="InterPro" id="IPR039418">
    <property type="entry name" value="LexA-like"/>
</dbReference>
<evidence type="ECO:0000313" key="5">
    <source>
        <dbReference type="EMBL" id="SJZ32663.1"/>
    </source>
</evidence>
<dbReference type="InterPro" id="IPR015927">
    <property type="entry name" value="Peptidase_S24_S26A/B/C"/>
</dbReference>
<dbReference type="InterPro" id="IPR036286">
    <property type="entry name" value="LexA/Signal_pep-like_sf"/>
</dbReference>
<feature type="domain" description="HTH cro/C1-type" evidence="4">
    <location>
        <begin position="7"/>
        <end position="63"/>
    </location>
</feature>
<keyword evidence="3" id="KW-0804">Transcription</keyword>
<organism evidence="5 6">
    <name type="scientific">Cetobacterium ceti</name>
    <dbReference type="NCBI Taxonomy" id="180163"/>
    <lineage>
        <taxon>Bacteria</taxon>
        <taxon>Fusobacteriati</taxon>
        <taxon>Fusobacteriota</taxon>
        <taxon>Fusobacteriia</taxon>
        <taxon>Fusobacteriales</taxon>
        <taxon>Fusobacteriaceae</taxon>
        <taxon>Cetobacterium</taxon>
    </lineage>
</organism>
<proteinExistence type="predicted"/>
<dbReference type="AlphaFoldDB" id="A0A1T4JRA8"/>
<evidence type="ECO:0000256" key="2">
    <source>
        <dbReference type="ARBA" id="ARBA00023125"/>
    </source>
</evidence>
<dbReference type="Pfam" id="PF00717">
    <property type="entry name" value="Peptidase_S24"/>
    <property type="match status" value="1"/>
</dbReference>
<protein>
    <submittedName>
        <fullName evidence="5">SOS-response transcriptional repressor LexA (RecA-mediated autopeptidase)</fullName>
    </submittedName>
</protein>
<keyword evidence="1" id="KW-0805">Transcription regulation</keyword>
<evidence type="ECO:0000259" key="4">
    <source>
        <dbReference type="PROSITE" id="PS50943"/>
    </source>
</evidence>
<dbReference type="OrthoDB" id="194368at2"/>
<dbReference type="EMBL" id="FUWX01000004">
    <property type="protein sequence ID" value="SJZ32663.1"/>
    <property type="molecule type" value="Genomic_DNA"/>
</dbReference>
<dbReference type="InterPro" id="IPR001387">
    <property type="entry name" value="Cro/C1-type_HTH"/>
</dbReference>
<dbReference type="Gene3D" id="2.10.109.10">
    <property type="entry name" value="Umud Fragment, subunit A"/>
    <property type="match status" value="1"/>
</dbReference>
<dbReference type="Proteomes" id="UP000191153">
    <property type="component" value="Unassembled WGS sequence"/>
</dbReference>
<keyword evidence="6" id="KW-1185">Reference proteome</keyword>
<reference evidence="5 6" key="1">
    <citation type="submission" date="2017-02" db="EMBL/GenBank/DDBJ databases">
        <authorList>
            <person name="Peterson S.W."/>
        </authorList>
    </citation>
    <scope>NUCLEOTIDE SEQUENCE [LARGE SCALE GENOMIC DNA]</scope>
    <source>
        <strain evidence="5 6">ATCC 700028</strain>
    </source>
</reference>
<dbReference type="SUPFAM" id="SSF47413">
    <property type="entry name" value="lambda repressor-like DNA-binding domains"/>
    <property type="match status" value="1"/>
</dbReference>
<dbReference type="CDD" id="cd06529">
    <property type="entry name" value="S24_LexA-like"/>
    <property type="match status" value="1"/>
</dbReference>
<dbReference type="PROSITE" id="PS50943">
    <property type="entry name" value="HTH_CROC1"/>
    <property type="match status" value="1"/>
</dbReference>
<dbReference type="RefSeq" id="WP_078692572.1">
    <property type="nucleotide sequence ID" value="NZ_FUWX01000004.1"/>
</dbReference>
<sequence length="221" mass="24742">MDFKSFLRAKRESLGYSQNKFAKLVGITQSYFNSIERGEVKNPPSSEVLIKMVEILGLSDSEGEKFFYLAAIERTPNIILDKLKKLTKEVNTNNISDNSIPLFERISAGLGTFTEEDICDYISIPGLKTTENVFAVNVQGDSMEPTIKNGSIIICKKEIELRNGEIGAFFINEEAFVKRIKISKEYLALISDNPNYPPIYIGPGEDFKVVGKVIKVISDIN</sequence>